<dbReference type="Pfam" id="PF03081">
    <property type="entry name" value="Exo70_C"/>
    <property type="match status" value="1"/>
</dbReference>
<dbReference type="InterPro" id="IPR016159">
    <property type="entry name" value="Cullin_repeat-like_dom_sf"/>
</dbReference>
<keyword evidence="3" id="KW-0653">Protein transport</keyword>
<keyword evidence="2 3" id="KW-0813">Transport</keyword>
<protein>
    <recommendedName>
        <fullName evidence="3">Exocyst subunit Exo70 family protein</fullName>
    </recommendedName>
</protein>
<keyword evidence="3" id="KW-0268">Exocytosis</keyword>
<organism evidence="5 6">
    <name type="scientific">Ensete ventricosum</name>
    <name type="common">Abyssinian banana</name>
    <name type="synonym">Musa ensete</name>
    <dbReference type="NCBI Taxonomy" id="4639"/>
    <lineage>
        <taxon>Eukaryota</taxon>
        <taxon>Viridiplantae</taxon>
        <taxon>Streptophyta</taxon>
        <taxon>Embryophyta</taxon>
        <taxon>Tracheophyta</taxon>
        <taxon>Spermatophyta</taxon>
        <taxon>Magnoliopsida</taxon>
        <taxon>Liliopsida</taxon>
        <taxon>Zingiberales</taxon>
        <taxon>Musaceae</taxon>
        <taxon>Ensete</taxon>
    </lineage>
</organism>
<accession>A0A426ZNQ5</accession>
<evidence type="ECO:0000256" key="3">
    <source>
        <dbReference type="RuleBase" id="RU365026"/>
    </source>
</evidence>
<dbReference type="EMBL" id="AMZH03005746">
    <property type="protein sequence ID" value="RRT65632.1"/>
    <property type="molecule type" value="Genomic_DNA"/>
</dbReference>
<dbReference type="PANTHER" id="PTHR12542">
    <property type="entry name" value="EXOCYST COMPLEX PROTEIN EXO70"/>
    <property type="match status" value="1"/>
</dbReference>
<evidence type="ECO:0000259" key="4">
    <source>
        <dbReference type="Pfam" id="PF03081"/>
    </source>
</evidence>
<sequence>MAAAAARADCQEKVIAAAKHIVSSLATSKNAAEDMTRILSGFDNRLSTINDLFAPLQTAAAEALTSPRFSSASRPPRRWFFAGSPALRTLMSTLPPSIVSSPSLAELSTSTGAGAAEDEFRHLMVRNTVPLDSNDLCSSIRRLSLSFASDSVVADLKAIADRMIEAKYDREHHHAVKIVICVLLWGERRLCDQILAASEELREERFAETTKGWCVMQLLNFGDAIAICQRSSEKLFLILDMYEALTDVLPHLHALFATDPKDLICEEADGILKRLGDAVKGTLMEFGNAKGAISEANTGK</sequence>
<dbReference type="InterPro" id="IPR046364">
    <property type="entry name" value="Exo70_C"/>
</dbReference>
<reference evidence="5 6" key="1">
    <citation type="journal article" date="2014" name="Agronomy (Basel)">
        <title>A Draft Genome Sequence for Ensete ventricosum, the Drought-Tolerant Tree Against Hunger.</title>
        <authorList>
            <person name="Harrison J."/>
            <person name="Moore K.A."/>
            <person name="Paszkiewicz K."/>
            <person name="Jones T."/>
            <person name="Grant M."/>
            <person name="Ambacheew D."/>
            <person name="Muzemil S."/>
            <person name="Studholme D.J."/>
        </authorList>
    </citation>
    <scope>NUCLEOTIDE SEQUENCE [LARGE SCALE GENOMIC DNA]</scope>
</reference>
<dbReference type="Proteomes" id="UP000287651">
    <property type="component" value="Unassembled WGS sequence"/>
</dbReference>
<evidence type="ECO:0000313" key="6">
    <source>
        <dbReference type="Proteomes" id="UP000287651"/>
    </source>
</evidence>
<dbReference type="GO" id="GO:0015031">
    <property type="term" value="P:protein transport"/>
    <property type="evidence" value="ECO:0007669"/>
    <property type="project" value="UniProtKB-KW"/>
</dbReference>
<dbReference type="InterPro" id="IPR004140">
    <property type="entry name" value="Exo70"/>
</dbReference>
<evidence type="ECO:0000313" key="5">
    <source>
        <dbReference type="EMBL" id="RRT65632.1"/>
    </source>
</evidence>
<dbReference type="GO" id="GO:0006887">
    <property type="term" value="P:exocytosis"/>
    <property type="evidence" value="ECO:0007669"/>
    <property type="project" value="UniProtKB-KW"/>
</dbReference>
<dbReference type="GO" id="GO:0000145">
    <property type="term" value="C:exocyst"/>
    <property type="evidence" value="ECO:0007669"/>
    <property type="project" value="InterPro"/>
</dbReference>
<dbReference type="AlphaFoldDB" id="A0A426ZNQ5"/>
<dbReference type="SUPFAM" id="SSF74788">
    <property type="entry name" value="Cullin repeat-like"/>
    <property type="match status" value="1"/>
</dbReference>
<comment type="similarity">
    <text evidence="1 3">Belongs to the EXO70 family.</text>
</comment>
<dbReference type="PANTHER" id="PTHR12542:SF142">
    <property type="entry name" value="EXOCYST SUBUNIT EXO70 FAMILY PROTEIN"/>
    <property type="match status" value="1"/>
</dbReference>
<dbReference type="Gene3D" id="1.20.1280.170">
    <property type="entry name" value="Exocyst complex component Exo70"/>
    <property type="match status" value="1"/>
</dbReference>
<feature type="domain" description="Exocyst complex subunit Exo70 C-terminal" evidence="4">
    <location>
        <begin position="174"/>
        <end position="289"/>
    </location>
</feature>
<name>A0A426ZNQ5_ENSVE</name>
<evidence type="ECO:0000256" key="2">
    <source>
        <dbReference type="ARBA" id="ARBA00022448"/>
    </source>
</evidence>
<comment type="function">
    <text evidence="3">Component of the exocyst complex.</text>
</comment>
<evidence type="ECO:0000256" key="1">
    <source>
        <dbReference type="ARBA" id="ARBA00006756"/>
    </source>
</evidence>
<dbReference type="GO" id="GO:0005546">
    <property type="term" value="F:phosphatidylinositol-4,5-bisphosphate binding"/>
    <property type="evidence" value="ECO:0007669"/>
    <property type="project" value="InterPro"/>
</dbReference>
<proteinExistence type="inferred from homology"/>
<gene>
    <name evidence="5" type="ORF">B296_00010453</name>
</gene>
<comment type="caution">
    <text evidence="5">The sequence shown here is derived from an EMBL/GenBank/DDBJ whole genome shotgun (WGS) entry which is preliminary data.</text>
</comment>